<evidence type="ECO:0000256" key="1">
    <source>
        <dbReference type="SAM" id="MobiDB-lite"/>
    </source>
</evidence>
<feature type="compositionally biased region" description="Basic residues" evidence="1">
    <location>
        <begin position="1006"/>
        <end position="1029"/>
    </location>
</feature>
<dbReference type="AlphaFoldDB" id="A0A9P6J979"/>
<protein>
    <submittedName>
        <fullName evidence="2">Uncharacterized protein</fullName>
    </submittedName>
</protein>
<reference evidence="2" key="1">
    <citation type="journal article" date="2020" name="Fungal Divers.">
        <title>Resolving the Mortierellaceae phylogeny through synthesis of multi-gene phylogenetics and phylogenomics.</title>
        <authorList>
            <person name="Vandepol N."/>
            <person name="Liber J."/>
            <person name="Desiro A."/>
            <person name="Na H."/>
            <person name="Kennedy M."/>
            <person name="Barry K."/>
            <person name="Grigoriev I.V."/>
            <person name="Miller A.N."/>
            <person name="O'Donnell K."/>
            <person name="Stajich J.E."/>
            <person name="Bonito G."/>
        </authorList>
    </citation>
    <scope>NUCLEOTIDE SEQUENCE</scope>
    <source>
        <strain evidence="2">CK1249</strain>
    </source>
</reference>
<name>A0A9P6J979_MORAP</name>
<feature type="compositionally biased region" description="Polar residues" evidence="1">
    <location>
        <begin position="941"/>
        <end position="952"/>
    </location>
</feature>
<organism evidence="2 3">
    <name type="scientific">Mortierella alpina</name>
    <name type="common">Oleaginous fungus</name>
    <name type="synonym">Mortierella renispora</name>
    <dbReference type="NCBI Taxonomy" id="64518"/>
    <lineage>
        <taxon>Eukaryota</taxon>
        <taxon>Fungi</taxon>
        <taxon>Fungi incertae sedis</taxon>
        <taxon>Mucoromycota</taxon>
        <taxon>Mortierellomycotina</taxon>
        <taxon>Mortierellomycetes</taxon>
        <taxon>Mortierellales</taxon>
        <taxon>Mortierellaceae</taxon>
        <taxon>Mortierella</taxon>
    </lineage>
</organism>
<feature type="region of interest" description="Disordered" evidence="1">
    <location>
        <begin position="485"/>
        <end position="532"/>
    </location>
</feature>
<feature type="compositionally biased region" description="Acidic residues" evidence="1">
    <location>
        <begin position="485"/>
        <end position="516"/>
    </location>
</feature>
<feature type="compositionally biased region" description="Low complexity" evidence="1">
    <location>
        <begin position="438"/>
        <end position="455"/>
    </location>
</feature>
<dbReference type="OrthoDB" id="2424936at2759"/>
<feature type="region of interest" description="Disordered" evidence="1">
    <location>
        <begin position="433"/>
        <end position="455"/>
    </location>
</feature>
<proteinExistence type="predicted"/>
<feature type="region of interest" description="Disordered" evidence="1">
    <location>
        <begin position="1"/>
        <end position="28"/>
    </location>
</feature>
<gene>
    <name evidence="2" type="ORF">BGZ70_005155</name>
</gene>
<feature type="compositionally biased region" description="Polar residues" evidence="1">
    <location>
        <begin position="962"/>
        <end position="975"/>
    </location>
</feature>
<feature type="compositionally biased region" description="Basic residues" evidence="1">
    <location>
        <begin position="8"/>
        <end position="22"/>
    </location>
</feature>
<comment type="caution">
    <text evidence="2">The sequence shown here is derived from an EMBL/GenBank/DDBJ whole genome shotgun (WGS) entry which is preliminary data.</text>
</comment>
<accession>A0A9P6J979</accession>
<evidence type="ECO:0000313" key="3">
    <source>
        <dbReference type="Proteomes" id="UP000738359"/>
    </source>
</evidence>
<dbReference type="Proteomes" id="UP000738359">
    <property type="component" value="Unassembled WGS sequence"/>
</dbReference>
<evidence type="ECO:0000313" key="2">
    <source>
        <dbReference type="EMBL" id="KAF9965257.1"/>
    </source>
</evidence>
<feature type="region of interest" description="Disordered" evidence="1">
    <location>
        <begin position="941"/>
        <end position="1038"/>
    </location>
</feature>
<keyword evidence="3" id="KW-1185">Reference proteome</keyword>
<dbReference type="EMBL" id="JAAAHY010000272">
    <property type="protein sequence ID" value="KAF9965257.1"/>
    <property type="molecule type" value="Genomic_DNA"/>
</dbReference>
<sequence>MSTSVARLMKKPSWREPKKKSRKEQQQECYMDVREPLLRLPTLPNGILPKAVQIIQGNSHLPTASEKQHVRPQEKEARLRVLLEICNSVVYHEIWSDVWQGHSAEPVIAIPFGATTTAVNYSGIYETLKGNEAQDVVQPMSGQLEDDHTSKALRTCTVPFNRILRQELVPRKDIVMAKIETTQKAIADVTNEVFCLAHMATLAIASGDAYIPEDGPRPAAGFDLKSLYPPHLRPALENVAILNVTPITTKLQENIEKQASGKFQDERFKVLGQEHLKSLHTQFLSLRVSPPATALSAAPSTAWGSIASIIRQSYHRFSPSPPGLSQTIQLHIQQIAFNLEYHWESNIYNKLFQYMSVNILRMEPAHQAAVRRADGVLRNIHEPSKAVKAFARWTAVLSALIRLKLLEPTKVPTTAIAPLHIRQARAIEEQSAKNDIEQGGSSSQHTSSQSLQSTGEEIEILGSEDSGADDEEPVAVLLLRLIEEAETPEDDSEDEEDMNDDGDEDAPELDDDDDDQANLTSAPAPTSADLLHDDVDQDDEQGQAEDSSGAQIRRLATVLKTLVHSPAITHKINKNYVKKSLLKNMDATDRELVVVHDLVNVLRPFAPKRVATTSGHRNHTDHVILSAPMVLIAQATLVHLGLHRFKRHISPSTRTGSTTSLQMSLAVLYEMFGAATGNFDIKAASGAIIRAPSDAAAPANKEAAISAFFDLSRLQEECRAHNLHFSNRDTVRLQGTLIPHGNERPGYPVESIYEKRREQRKANSGASYIWSKELDHWQERGFSHNEIDKACTHFKGLVKEQDKVVKTLKGNPDHDPWELVQQQQQLAMMRKEGYYLAKLEKVAKARVENKEKRCQAPRITHPAWTDSAVEDELSRIDLGDILRHDETPTKSLPGLGQIQMFALRSILNTELLEQERPSLEDEDGVVSQNVQNDRFVSIIAASTETEQPSQEDMSMEMKLDTNQDQQHQEAPSSELHNLRLPPSIRTKAKRLHQVSFTKRLMDIRTRRSKRKRKKKRPRRNHHGTKRKRGASTVTPTAEGMIERARAAEDAIKRLAKEAEDARRLQSRVSAPSNSLKTTLSIADVKRIYTVRREVQGPLNVLESQRRLSNLRRTQEHRKARAKAREVATLKRSTQEHCTAPPEGSSATVDLCTGYCRGCRQYHPPRHKAPSALAYPQTCPRARPDMVTVVAYGAAGTGVGSRIGGHLRCGGRWIREQLLRQGVLVLFTDEYYTSKACVFCSQRLEQSKARRLVGVELKLKPIHGSVRCINPL</sequence>